<reference evidence="1 2" key="1">
    <citation type="submission" date="2019-11" db="EMBL/GenBank/DDBJ databases">
        <title>Whole genome sequence of Oryza granulata.</title>
        <authorList>
            <person name="Li W."/>
        </authorList>
    </citation>
    <scope>NUCLEOTIDE SEQUENCE [LARGE SCALE GENOMIC DNA]</scope>
    <source>
        <strain evidence="2">cv. Menghai</strain>
        <tissue evidence="1">Leaf</tissue>
    </source>
</reference>
<accession>A0A6G1CPT5</accession>
<proteinExistence type="predicted"/>
<protein>
    <submittedName>
        <fullName evidence="1">Uncharacterized protein</fullName>
    </submittedName>
</protein>
<name>A0A6G1CPT5_9ORYZ</name>
<comment type="caution">
    <text evidence="1">The sequence shown here is derived from an EMBL/GenBank/DDBJ whole genome shotgun (WGS) entry which is preliminary data.</text>
</comment>
<evidence type="ECO:0000313" key="2">
    <source>
        <dbReference type="Proteomes" id="UP000479710"/>
    </source>
</evidence>
<organism evidence="1 2">
    <name type="scientific">Oryza meyeriana var. granulata</name>
    <dbReference type="NCBI Taxonomy" id="110450"/>
    <lineage>
        <taxon>Eukaryota</taxon>
        <taxon>Viridiplantae</taxon>
        <taxon>Streptophyta</taxon>
        <taxon>Embryophyta</taxon>
        <taxon>Tracheophyta</taxon>
        <taxon>Spermatophyta</taxon>
        <taxon>Magnoliopsida</taxon>
        <taxon>Liliopsida</taxon>
        <taxon>Poales</taxon>
        <taxon>Poaceae</taxon>
        <taxon>BOP clade</taxon>
        <taxon>Oryzoideae</taxon>
        <taxon>Oryzeae</taxon>
        <taxon>Oryzinae</taxon>
        <taxon>Oryza</taxon>
        <taxon>Oryza meyeriana</taxon>
    </lineage>
</organism>
<dbReference type="EMBL" id="SPHZ02000008">
    <property type="protein sequence ID" value="KAF0902087.1"/>
    <property type="molecule type" value="Genomic_DNA"/>
</dbReference>
<gene>
    <name evidence="1" type="ORF">E2562_012867</name>
</gene>
<sequence length="106" mass="12423">MAVTAHYIDDDWKLKSFLSRVFRWYVKIKNGAHDPNRQEEMYGALHPKSSLSQYVQMIWPAKAFKTYKGTCVGLSTVKSVMRKVSKKTRLSYSVNIKQFINHTDYE</sequence>
<keyword evidence="2" id="KW-1185">Reference proteome</keyword>
<dbReference type="AlphaFoldDB" id="A0A6G1CPT5"/>
<dbReference type="Proteomes" id="UP000479710">
    <property type="component" value="Unassembled WGS sequence"/>
</dbReference>
<evidence type="ECO:0000313" key="1">
    <source>
        <dbReference type="EMBL" id="KAF0902087.1"/>
    </source>
</evidence>